<feature type="transmembrane region" description="Helical" evidence="9">
    <location>
        <begin position="571"/>
        <end position="595"/>
    </location>
</feature>
<accession>A0ABY0ISX0</accession>
<dbReference type="SUPFAM" id="SSF82866">
    <property type="entry name" value="Multidrug efflux transporter AcrB transmembrane domain"/>
    <property type="match status" value="1"/>
</dbReference>
<sequence length="622" mass="66939">MNRYPLWKYITVVVALVIGFLYTLPNFFGEAPAVQLSPARATLKTDAQLLSRVEAALQGAGISHDGIFLDSNGVKTRFKDTDTQLKVKDLLEKTFNPNPQDAQYVVALNLLSSSPKWLSNLGALPMYLGLDLRGGVHFLLQVDMAGALTKRLDSMSADLRTLLRDKNLRHAGINREGNAVVVKFRDADTRTKARIVLEDNQPDLTFVDGQDGSDLKLTASLKPTAVKRIQDFALKQNITTLHNRINELGVAEPVIQQQGADRIVVQLPGVQDTAKAKDILGRTATLEIRMVDDTPGALEAAMAGQAPFGTELYSERGGSPLLVKKQVVLTGDRLTDAQPGFDGQTHEPAVHLTLDSAGARIFKDITRENVGKRMAILLIEKGKGEVVTAPVIRTEIGGGRVQISGKMSTMEANDTALLLRAGSLAAPMDIVEERTIGPSLGADNISKGFHSTLWGFLAIAAFMMCYYLMFGLISTLALAANLMFLVALLSLMQATLTLPGIAAIALTLGMAIDSNVLINERVREELRNGASPQAAISAGYERAFGTILDSNVTTLIAGVALLAFGSGPIRGFAVVHCLGILTSMFSSVVVSRALVNLIYGRRKKLDKVSIGQVWKPGLDSAK</sequence>
<protein>
    <recommendedName>
        <fullName evidence="9">Protein translocase subunit SecD</fullName>
    </recommendedName>
</protein>
<dbReference type="NCBIfam" id="TIGR01129">
    <property type="entry name" value="secD"/>
    <property type="match status" value="1"/>
</dbReference>
<evidence type="ECO:0000259" key="12">
    <source>
        <dbReference type="Pfam" id="PF21760"/>
    </source>
</evidence>
<evidence type="ECO:0000313" key="14">
    <source>
        <dbReference type="EMBL" id="RZT90525.1"/>
    </source>
</evidence>
<keyword evidence="5 9" id="KW-0653">Protein transport</keyword>
<name>A0ABY0ISX0_9RHOO</name>
<keyword evidence="4 9" id="KW-0812">Transmembrane</keyword>
<feature type="domain" description="SecDF P1 head subdomain" evidence="13">
    <location>
        <begin position="312"/>
        <end position="426"/>
    </location>
</feature>
<proteinExistence type="inferred from homology"/>
<dbReference type="InterPro" id="IPR048631">
    <property type="entry name" value="SecD_1st"/>
</dbReference>
<dbReference type="PANTHER" id="PTHR30081">
    <property type="entry name" value="PROTEIN-EXPORT MEMBRANE PROTEIN SEC"/>
    <property type="match status" value="1"/>
</dbReference>
<dbReference type="Pfam" id="PF21760">
    <property type="entry name" value="SecD_1st"/>
    <property type="match status" value="1"/>
</dbReference>
<dbReference type="Pfam" id="PF02355">
    <property type="entry name" value="SecD_SecF_C"/>
    <property type="match status" value="1"/>
</dbReference>
<comment type="caution">
    <text evidence="9">Lacks conserved residue(s) required for the propagation of feature annotation.</text>
</comment>
<dbReference type="InterPro" id="IPR048634">
    <property type="entry name" value="SecD_SecF_C"/>
</dbReference>
<dbReference type="Pfam" id="PF22599">
    <property type="entry name" value="SecDF_P1_head"/>
    <property type="match status" value="1"/>
</dbReference>
<dbReference type="InterPro" id="IPR055344">
    <property type="entry name" value="SecD_SecF_C_bact"/>
</dbReference>
<evidence type="ECO:0000259" key="13">
    <source>
        <dbReference type="Pfam" id="PF22599"/>
    </source>
</evidence>
<dbReference type="RefSeq" id="WP_014238335.1">
    <property type="nucleotide sequence ID" value="NZ_SHKM01000001.1"/>
</dbReference>
<dbReference type="InterPro" id="IPR005791">
    <property type="entry name" value="SecD"/>
</dbReference>
<dbReference type="Gene3D" id="3.30.70.3400">
    <property type="match status" value="2"/>
</dbReference>
<comment type="subunit">
    <text evidence="9">Forms a complex with SecF. Part of the essential Sec protein translocation apparatus which comprises SecA, SecYEG and auxiliary proteins SecDF-YajC and YidC.</text>
</comment>
<keyword evidence="7 9" id="KW-0811">Translocation</keyword>
<keyword evidence="15" id="KW-1185">Reference proteome</keyword>
<evidence type="ECO:0000256" key="8">
    <source>
        <dbReference type="ARBA" id="ARBA00023136"/>
    </source>
</evidence>
<feature type="domain" description="Protein export membrane protein SecD/SecF C-terminal" evidence="10">
    <location>
        <begin position="429"/>
        <end position="598"/>
    </location>
</feature>
<evidence type="ECO:0000256" key="2">
    <source>
        <dbReference type="ARBA" id="ARBA00022448"/>
    </source>
</evidence>
<gene>
    <name evidence="9" type="primary">secD</name>
    <name evidence="14" type="ORF">EV678_1343</name>
</gene>
<dbReference type="Gene3D" id="3.30.1360.200">
    <property type="match status" value="1"/>
</dbReference>
<dbReference type="HAMAP" id="MF_01463_B">
    <property type="entry name" value="SecD_B"/>
    <property type="match status" value="1"/>
</dbReference>
<evidence type="ECO:0000256" key="6">
    <source>
        <dbReference type="ARBA" id="ARBA00022989"/>
    </source>
</evidence>
<feature type="transmembrane region" description="Helical" evidence="9">
    <location>
        <begin position="6"/>
        <end position="24"/>
    </location>
</feature>
<comment type="subcellular location">
    <subcellularLocation>
        <location evidence="1 9">Cell membrane</location>
        <topology evidence="1 9">Multi-pass membrane protein</topology>
    </subcellularLocation>
</comment>
<evidence type="ECO:0000256" key="9">
    <source>
        <dbReference type="HAMAP-Rule" id="MF_01463"/>
    </source>
</evidence>
<dbReference type="Proteomes" id="UP000292136">
    <property type="component" value="Unassembled WGS sequence"/>
</dbReference>
<keyword evidence="2 9" id="KW-0813">Transport</keyword>
<evidence type="ECO:0000256" key="4">
    <source>
        <dbReference type="ARBA" id="ARBA00022692"/>
    </source>
</evidence>
<feature type="domain" description="Protein translocase subunit SecDF P1" evidence="12">
    <location>
        <begin position="234"/>
        <end position="293"/>
    </location>
</feature>
<organism evidence="14 15">
    <name type="scientific">Azospira oryzae</name>
    <dbReference type="NCBI Taxonomy" id="146939"/>
    <lineage>
        <taxon>Bacteria</taxon>
        <taxon>Pseudomonadati</taxon>
        <taxon>Pseudomonadota</taxon>
        <taxon>Betaproteobacteria</taxon>
        <taxon>Rhodocyclales</taxon>
        <taxon>Rhodocyclaceae</taxon>
        <taxon>Azospira</taxon>
    </lineage>
</organism>
<dbReference type="EMBL" id="SHKM01000001">
    <property type="protein sequence ID" value="RZT90525.1"/>
    <property type="molecule type" value="Genomic_DNA"/>
</dbReference>
<dbReference type="InterPro" id="IPR022813">
    <property type="entry name" value="SecD/SecF_arch_bac"/>
</dbReference>
<feature type="transmembrane region" description="Helical" evidence="9">
    <location>
        <begin position="484"/>
        <end position="512"/>
    </location>
</feature>
<dbReference type="Gene3D" id="1.20.1640.10">
    <property type="entry name" value="Multidrug efflux transporter AcrB transmembrane domain"/>
    <property type="match status" value="1"/>
</dbReference>
<dbReference type="PANTHER" id="PTHR30081:SF1">
    <property type="entry name" value="PROTEIN TRANSLOCASE SUBUNIT SECD"/>
    <property type="match status" value="1"/>
</dbReference>
<comment type="function">
    <text evidence="9">Part of the Sec protein translocase complex. Interacts with the SecYEG preprotein conducting channel. SecDF uses the proton motive force (PMF) to complete protein translocation after the ATP-dependent function of SecA.</text>
</comment>
<evidence type="ECO:0000256" key="1">
    <source>
        <dbReference type="ARBA" id="ARBA00004651"/>
    </source>
</evidence>
<dbReference type="InterPro" id="IPR027398">
    <property type="entry name" value="SecD-TM"/>
</dbReference>
<keyword evidence="3 9" id="KW-1003">Cell membrane</keyword>
<evidence type="ECO:0000256" key="7">
    <source>
        <dbReference type="ARBA" id="ARBA00023010"/>
    </source>
</evidence>
<dbReference type="Pfam" id="PF07549">
    <property type="entry name" value="Sec_GG"/>
    <property type="match status" value="1"/>
</dbReference>
<dbReference type="InterPro" id="IPR022646">
    <property type="entry name" value="SecD/SecF_CS"/>
</dbReference>
<dbReference type="NCBIfam" id="TIGR00916">
    <property type="entry name" value="2A0604s01"/>
    <property type="match status" value="1"/>
</dbReference>
<feature type="domain" description="SecD export protein N-terminal TM" evidence="11">
    <location>
        <begin position="1"/>
        <end position="108"/>
    </location>
</feature>
<evidence type="ECO:0000256" key="3">
    <source>
        <dbReference type="ARBA" id="ARBA00022475"/>
    </source>
</evidence>
<keyword evidence="8 9" id="KW-0472">Membrane</keyword>
<reference evidence="14 15" key="1">
    <citation type="submission" date="2019-02" db="EMBL/GenBank/DDBJ databases">
        <title>Genomic Encyclopedia of Type Strains, Phase IV (KMG-IV): sequencing the most valuable type-strain genomes for metagenomic binning, comparative biology and taxonomic classification.</title>
        <authorList>
            <person name="Goeker M."/>
        </authorList>
    </citation>
    <scope>NUCLEOTIDE SEQUENCE [LARGE SCALE GENOMIC DNA]</scope>
    <source>
        <strain evidence="14 15">DSM 21223</strain>
    </source>
</reference>
<dbReference type="Pfam" id="PF13721">
    <property type="entry name" value="SecD-TM1"/>
    <property type="match status" value="1"/>
</dbReference>
<comment type="caution">
    <text evidence="14">The sequence shown here is derived from an EMBL/GenBank/DDBJ whole genome shotgun (WGS) entry which is preliminary data.</text>
</comment>
<evidence type="ECO:0000259" key="10">
    <source>
        <dbReference type="Pfam" id="PF02355"/>
    </source>
</evidence>
<comment type="similarity">
    <text evidence="9">Belongs to the SecD/SecF family. SecD subfamily.</text>
</comment>
<keyword evidence="6 9" id="KW-1133">Transmembrane helix</keyword>
<evidence type="ECO:0000256" key="5">
    <source>
        <dbReference type="ARBA" id="ARBA00022927"/>
    </source>
</evidence>
<feature type="transmembrane region" description="Helical" evidence="9">
    <location>
        <begin position="453"/>
        <end position="478"/>
    </location>
</feature>
<dbReference type="InterPro" id="IPR054384">
    <property type="entry name" value="SecDF_P1_head"/>
</dbReference>
<evidence type="ECO:0000259" key="11">
    <source>
        <dbReference type="Pfam" id="PF13721"/>
    </source>
</evidence>
<evidence type="ECO:0000313" key="15">
    <source>
        <dbReference type="Proteomes" id="UP000292136"/>
    </source>
</evidence>